<dbReference type="AlphaFoldDB" id="A0A1A8RZ25"/>
<gene>
    <name evidence="2" type="primary">PPP1R18</name>
</gene>
<feature type="compositionally biased region" description="Basic residues" evidence="1">
    <location>
        <begin position="48"/>
        <end position="60"/>
    </location>
</feature>
<evidence type="ECO:0000256" key="1">
    <source>
        <dbReference type="SAM" id="MobiDB-lite"/>
    </source>
</evidence>
<feature type="region of interest" description="Disordered" evidence="1">
    <location>
        <begin position="1"/>
        <end position="68"/>
    </location>
</feature>
<protein>
    <submittedName>
        <fullName evidence="2">Protein phosphatase 1, regulatory subunit 18</fullName>
    </submittedName>
</protein>
<evidence type="ECO:0000313" key="2">
    <source>
        <dbReference type="EMBL" id="SBS11271.1"/>
    </source>
</evidence>
<reference evidence="2" key="2">
    <citation type="submission" date="2016-06" db="EMBL/GenBank/DDBJ databases">
        <title>The genome of a short-lived fish provides insights into sex chromosome evolution and the genetic control of aging.</title>
        <authorList>
            <person name="Reichwald K."/>
            <person name="Felder M."/>
            <person name="Petzold A."/>
            <person name="Koch P."/>
            <person name="Groth M."/>
            <person name="Platzer M."/>
        </authorList>
    </citation>
    <scope>NUCLEOTIDE SEQUENCE</scope>
    <source>
        <tissue evidence="2">Brain</tissue>
    </source>
</reference>
<organism evidence="2">
    <name type="scientific">Nothobranchius rachovii</name>
    <name type="common">bluefin notho</name>
    <dbReference type="NCBI Taxonomy" id="451742"/>
    <lineage>
        <taxon>Eukaryota</taxon>
        <taxon>Metazoa</taxon>
        <taxon>Chordata</taxon>
        <taxon>Craniata</taxon>
        <taxon>Vertebrata</taxon>
        <taxon>Euteleostomi</taxon>
        <taxon>Actinopterygii</taxon>
        <taxon>Neopterygii</taxon>
        <taxon>Teleostei</taxon>
        <taxon>Neoteleostei</taxon>
        <taxon>Acanthomorphata</taxon>
        <taxon>Ovalentaria</taxon>
        <taxon>Atherinomorphae</taxon>
        <taxon>Cyprinodontiformes</taxon>
        <taxon>Nothobranchiidae</taxon>
        <taxon>Nothobranchius</taxon>
    </lineage>
</organism>
<reference evidence="2" key="1">
    <citation type="submission" date="2016-05" db="EMBL/GenBank/DDBJ databases">
        <authorList>
            <person name="Lavstsen T."/>
            <person name="Jespersen J.S."/>
        </authorList>
    </citation>
    <scope>NUCLEOTIDE SEQUENCE</scope>
    <source>
        <tissue evidence="2">Brain</tissue>
    </source>
</reference>
<accession>A0A1A8RZ25</accession>
<proteinExistence type="predicted"/>
<feature type="non-terminal residue" evidence="2">
    <location>
        <position position="1"/>
    </location>
</feature>
<sequence>KRTREQQRKVGQRQKATEGCCEGAGKRNPTTIRCVSPRCSVSSDHPSRQHHHHRTGKQRWRRAEGKME</sequence>
<name>A0A1A8RZ25_9TELE</name>
<feature type="compositionally biased region" description="Polar residues" evidence="1">
    <location>
        <begin position="28"/>
        <end position="44"/>
    </location>
</feature>
<dbReference type="EMBL" id="HAEH01020742">
    <property type="protein sequence ID" value="SBS11271.1"/>
    <property type="molecule type" value="Transcribed_RNA"/>
</dbReference>
<feature type="non-terminal residue" evidence="2">
    <location>
        <position position="68"/>
    </location>
</feature>